<dbReference type="STRING" id="307507.A0A2V0NNH5"/>
<comment type="cofactor">
    <cofactor evidence="2 6">
        <name>a divalent metal cation</name>
        <dbReference type="ChEBI" id="CHEBI:60240"/>
    </cofactor>
</comment>
<dbReference type="InParanoid" id="A0A2V0NNH5"/>
<keyword evidence="9" id="KW-1185">Reference proteome</keyword>
<feature type="region of interest" description="Disordered" evidence="7">
    <location>
        <begin position="380"/>
        <end position="539"/>
    </location>
</feature>
<dbReference type="PANTHER" id="PTHR43768">
    <property type="entry name" value="TREHALOSE 6-PHOSPHATE PHOSPHATASE"/>
    <property type="match status" value="1"/>
</dbReference>
<feature type="compositionally biased region" description="Basic and acidic residues" evidence="7">
    <location>
        <begin position="491"/>
        <end position="508"/>
    </location>
</feature>
<dbReference type="FunFam" id="3.30.70.1020:FF:000004">
    <property type="entry name" value="Trehalose 6-phosphate phosphatase"/>
    <property type="match status" value="1"/>
</dbReference>
<dbReference type="PANTHER" id="PTHR43768:SF3">
    <property type="entry name" value="TREHALOSE 6-PHOSPHATE PHOSPHATASE"/>
    <property type="match status" value="1"/>
</dbReference>
<accession>A0A2V0NNH5</accession>
<keyword evidence="5 6" id="KW-0378">Hydrolase</keyword>
<dbReference type="NCBIfam" id="TIGR00685">
    <property type="entry name" value="T6PP"/>
    <property type="match status" value="1"/>
</dbReference>
<feature type="compositionally biased region" description="Basic and acidic residues" evidence="7">
    <location>
        <begin position="520"/>
        <end position="531"/>
    </location>
</feature>
<dbReference type="GO" id="GO:0004805">
    <property type="term" value="F:trehalose-phosphatase activity"/>
    <property type="evidence" value="ECO:0007669"/>
    <property type="project" value="UniProtKB-EC"/>
</dbReference>
<evidence type="ECO:0000256" key="4">
    <source>
        <dbReference type="ARBA" id="ARBA00008770"/>
    </source>
</evidence>
<dbReference type="Pfam" id="PF02358">
    <property type="entry name" value="Trehalose_PPase"/>
    <property type="match status" value="1"/>
</dbReference>
<feature type="compositionally biased region" description="Gly residues" evidence="7">
    <location>
        <begin position="161"/>
        <end position="177"/>
    </location>
</feature>
<evidence type="ECO:0000256" key="5">
    <source>
        <dbReference type="ARBA" id="ARBA00022801"/>
    </source>
</evidence>
<comment type="pathway">
    <text evidence="3 6">Glycan biosynthesis; trehalose biosynthesis.</text>
</comment>
<evidence type="ECO:0000313" key="8">
    <source>
        <dbReference type="EMBL" id="GBF88769.1"/>
    </source>
</evidence>
<evidence type="ECO:0000256" key="7">
    <source>
        <dbReference type="SAM" id="MobiDB-lite"/>
    </source>
</evidence>
<dbReference type="OrthoDB" id="411251at2759"/>
<comment type="catalytic activity">
    <reaction evidence="1 6">
        <text>alpha,alpha-trehalose 6-phosphate + H2O = alpha,alpha-trehalose + phosphate</text>
        <dbReference type="Rhea" id="RHEA:23420"/>
        <dbReference type="ChEBI" id="CHEBI:15377"/>
        <dbReference type="ChEBI" id="CHEBI:16551"/>
        <dbReference type="ChEBI" id="CHEBI:43474"/>
        <dbReference type="ChEBI" id="CHEBI:58429"/>
        <dbReference type="EC" id="3.1.3.12"/>
    </reaction>
</comment>
<comment type="function">
    <text evidence="6">Removes the phosphate from trehalose 6-phosphate to produce free trehalose.</text>
</comment>
<dbReference type="InterPro" id="IPR044651">
    <property type="entry name" value="OTSB-like"/>
</dbReference>
<feature type="region of interest" description="Disordered" evidence="7">
    <location>
        <begin position="158"/>
        <end position="177"/>
    </location>
</feature>
<comment type="caution">
    <text evidence="8">The sequence shown here is derived from an EMBL/GenBank/DDBJ whole genome shotgun (WGS) entry which is preliminary data.</text>
</comment>
<gene>
    <name evidence="8" type="ORF">Rsub_01670</name>
</gene>
<feature type="compositionally biased region" description="Gly residues" evidence="7">
    <location>
        <begin position="398"/>
        <end position="418"/>
    </location>
</feature>
<dbReference type="GO" id="GO:0005992">
    <property type="term" value="P:trehalose biosynthetic process"/>
    <property type="evidence" value="ECO:0007669"/>
    <property type="project" value="UniProtKB-UniPathway"/>
</dbReference>
<dbReference type="FunCoup" id="A0A2V0NNH5">
    <property type="interactions" value="41"/>
</dbReference>
<dbReference type="Proteomes" id="UP000247498">
    <property type="component" value="Unassembled WGS sequence"/>
</dbReference>
<feature type="compositionally biased region" description="Pro residues" evidence="7">
    <location>
        <begin position="474"/>
        <end position="484"/>
    </location>
</feature>
<dbReference type="SUPFAM" id="SSF56784">
    <property type="entry name" value="HAD-like"/>
    <property type="match status" value="1"/>
</dbReference>
<dbReference type="InterPro" id="IPR023214">
    <property type="entry name" value="HAD_sf"/>
</dbReference>
<protein>
    <recommendedName>
        <fullName evidence="6">Trehalose 6-phosphate phosphatase</fullName>
        <ecNumber evidence="6">3.1.3.12</ecNumber>
    </recommendedName>
</protein>
<proteinExistence type="inferred from homology"/>
<comment type="similarity">
    <text evidence="4 6">Belongs to the trehalose phosphatase family.</text>
</comment>
<reference evidence="8 9" key="1">
    <citation type="journal article" date="2018" name="Sci. Rep.">
        <title>Raphidocelis subcapitata (=Pseudokirchneriella subcapitata) provides an insight into genome evolution and environmental adaptations in the Sphaeropleales.</title>
        <authorList>
            <person name="Suzuki S."/>
            <person name="Yamaguchi H."/>
            <person name="Nakajima N."/>
            <person name="Kawachi M."/>
        </authorList>
    </citation>
    <scope>NUCLEOTIDE SEQUENCE [LARGE SCALE GENOMIC DNA]</scope>
    <source>
        <strain evidence="8 9">NIES-35</strain>
    </source>
</reference>
<name>A0A2V0NNH5_9CHLO</name>
<evidence type="ECO:0000256" key="3">
    <source>
        <dbReference type="ARBA" id="ARBA00005199"/>
    </source>
</evidence>
<evidence type="ECO:0000256" key="6">
    <source>
        <dbReference type="RuleBase" id="RU361117"/>
    </source>
</evidence>
<evidence type="ECO:0000313" key="9">
    <source>
        <dbReference type="Proteomes" id="UP000247498"/>
    </source>
</evidence>
<dbReference type="Gene3D" id="3.40.50.1000">
    <property type="entry name" value="HAD superfamily/HAD-like"/>
    <property type="match status" value="2"/>
</dbReference>
<dbReference type="EMBL" id="BDRX01000006">
    <property type="protein sequence ID" value="GBF88769.1"/>
    <property type="molecule type" value="Genomic_DNA"/>
</dbReference>
<dbReference type="AlphaFoldDB" id="A0A2V0NNH5"/>
<dbReference type="EC" id="3.1.3.12" evidence="6"/>
<feature type="region of interest" description="Disordered" evidence="7">
    <location>
        <begin position="1"/>
        <end position="28"/>
    </location>
</feature>
<dbReference type="InterPro" id="IPR003337">
    <property type="entry name" value="Trehalose_PPase"/>
</dbReference>
<evidence type="ECO:0000256" key="2">
    <source>
        <dbReference type="ARBA" id="ARBA00001968"/>
    </source>
</evidence>
<dbReference type="UniPathway" id="UPA00299"/>
<organism evidence="8 9">
    <name type="scientific">Raphidocelis subcapitata</name>
    <dbReference type="NCBI Taxonomy" id="307507"/>
    <lineage>
        <taxon>Eukaryota</taxon>
        <taxon>Viridiplantae</taxon>
        <taxon>Chlorophyta</taxon>
        <taxon>core chlorophytes</taxon>
        <taxon>Chlorophyceae</taxon>
        <taxon>CS clade</taxon>
        <taxon>Sphaeropleales</taxon>
        <taxon>Selenastraceae</taxon>
        <taxon>Raphidocelis</taxon>
    </lineage>
</organism>
<evidence type="ECO:0000256" key="1">
    <source>
        <dbReference type="ARBA" id="ARBA00000500"/>
    </source>
</evidence>
<dbReference type="InterPro" id="IPR036412">
    <property type="entry name" value="HAD-like_sf"/>
</dbReference>
<sequence>MRGACHSEPVLANAASGPSDDGLPTPGLCLDRARSLSGGLDEQDDPQLAIADYEGWKARHPCLLTCFDEFQRQLQGRRLAVFLDYDGTLTPIVRNPDEAVMSEQMRDAVRGVAGMFPTAIISGRGREKVESFVQLPELYYAGSHGMDIVGPRGAAVDGERPGGGGGGGGGGGAAAGAAAGGGGGEPFRFQAAAEYQPLIDRVYSMLRESLASIPGASVEHNKFCVSAHFRNCHPDSWQRVVAAVDAAVGACGGGRLHVTRGRKVLEVRPTVDWDKGSALLHLLEVLGLAGQPDVTAIYLGDDKTDEDAFAALAGSGSGAGVLVSTVAKPTAAAFTLRDPGEVLQVLLRLVAYGAGGGNGWRTYGGRVNGWAPTPAAAAAAAGAGAGGGGEGAPAAANGDGGAAARGGDRSSGGGGGGARALLDRQRQELPAPQEPERQQLGLPPAPAGAEGHTDADAGAGGRRQGRDARQHQPEPSPQPRPPQQQAPEAGPEPRLRLEQRQREEERQLAQEPQRAQKQLLCERETEHDRRRQPAVVDVP</sequence>